<comment type="catalytic activity">
    <reaction evidence="9">
        <text>Typically cleaves a -Gly-|-Phe- bond to release an N-terminal, basic peptide of 5-8 residues from type IV prepilin, and then N-methylates the new N-terminal amino group, the methyl donor being S-adenosyl-L-methionine.</text>
        <dbReference type="EC" id="3.4.23.43"/>
    </reaction>
</comment>
<keyword evidence="7 10" id="KW-0472">Membrane</keyword>
<reference evidence="13 14" key="1">
    <citation type="submission" date="2019-03" db="EMBL/GenBank/DDBJ databases">
        <title>Ramlibacter sp. 18x22-1, whole genome shotgun sequence.</title>
        <authorList>
            <person name="Zhang X."/>
            <person name="Feng G."/>
            <person name="Zhu H."/>
        </authorList>
    </citation>
    <scope>NUCLEOTIDE SEQUENCE [LARGE SCALE GENOMIC DNA]</scope>
    <source>
        <strain evidence="13 14">18x22-1</strain>
    </source>
</reference>
<dbReference type="GO" id="GO:0006465">
    <property type="term" value="P:signal peptide processing"/>
    <property type="evidence" value="ECO:0007669"/>
    <property type="project" value="TreeGrafter"/>
</dbReference>
<dbReference type="InterPro" id="IPR014032">
    <property type="entry name" value="Peptidase_A24A_bac"/>
</dbReference>
<dbReference type="Proteomes" id="UP000297839">
    <property type="component" value="Unassembled WGS sequence"/>
</dbReference>
<feature type="domain" description="Prepilin peptidase A24 N-terminal" evidence="12">
    <location>
        <begin position="14"/>
        <end position="151"/>
    </location>
</feature>
<evidence type="ECO:0000256" key="3">
    <source>
        <dbReference type="ARBA" id="ARBA00022475"/>
    </source>
</evidence>
<evidence type="ECO:0000259" key="12">
    <source>
        <dbReference type="Pfam" id="PF06750"/>
    </source>
</evidence>
<dbReference type="OrthoDB" id="9789291at2"/>
<evidence type="ECO:0000256" key="5">
    <source>
        <dbReference type="ARBA" id="ARBA00022692"/>
    </source>
</evidence>
<evidence type="ECO:0000259" key="11">
    <source>
        <dbReference type="Pfam" id="PF01478"/>
    </source>
</evidence>
<evidence type="ECO:0000256" key="7">
    <source>
        <dbReference type="ARBA" id="ARBA00023136"/>
    </source>
</evidence>
<dbReference type="RefSeq" id="WP_135249803.1">
    <property type="nucleotide sequence ID" value="NZ_SMLK01000002.1"/>
</dbReference>
<evidence type="ECO:0000256" key="6">
    <source>
        <dbReference type="ARBA" id="ARBA00022989"/>
    </source>
</evidence>
<dbReference type="PANTHER" id="PTHR30487:SF0">
    <property type="entry name" value="PREPILIN LEADER PEPTIDASE_N-METHYLTRANSFERASE-RELATED"/>
    <property type="match status" value="1"/>
</dbReference>
<dbReference type="GO" id="GO:0005886">
    <property type="term" value="C:plasma membrane"/>
    <property type="evidence" value="ECO:0007669"/>
    <property type="project" value="UniProtKB-SubCell"/>
</dbReference>
<comment type="similarity">
    <text evidence="2 8">Belongs to the peptidase A24 family.</text>
</comment>
<dbReference type="AlphaFoldDB" id="A0A4Z0BYY5"/>
<organism evidence="13 14">
    <name type="scientific">Ramlibacter humi</name>
    <dbReference type="NCBI Taxonomy" id="2530451"/>
    <lineage>
        <taxon>Bacteria</taxon>
        <taxon>Pseudomonadati</taxon>
        <taxon>Pseudomonadota</taxon>
        <taxon>Betaproteobacteria</taxon>
        <taxon>Burkholderiales</taxon>
        <taxon>Comamonadaceae</taxon>
        <taxon>Ramlibacter</taxon>
    </lineage>
</organism>
<feature type="transmembrane region" description="Helical" evidence="10">
    <location>
        <begin position="247"/>
        <end position="277"/>
    </location>
</feature>
<dbReference type="GO" id="GO:0004190">
    <property type="term" value="F:aspartic-type endopeptidase activity"/>
    <property type="evidence" value="ECO:0007669"/>
    <property type="project" value="UniProtKB-EC"/>
</dbReference>
<keyword evidence="3" id="KW-1003">Cell membrane</keyword>
<comment type="subcellular location">
    <subcellularLocation>
        <location evidence="1">Cell inner membrane</location>
        <topology evidence="1">Multi-pass membrane protein</topology>
    </subcellularLocation>
    <subcellularLocation>
        <location evidence="9">Cell membrane</location>
        <topology evidence="9">Multi-pass membrane protein</topology>
    </subcellularLocation>
</comment>
<name>A0A4Z0BYY5_9BURK</name>
<dbReference type="EMBL" id="SMLK01000002">
    <property type="protein sequence ID" value="TFZ04181.1"/>
    <property type="molecule type" value="Genomic_DNA"/>
</dbReference>
<dbReference type="EC" id="3.4.23.43" evidence="9"/>
<dbReference type="Pfam" id="PF01478">
    <property type="entry name" value="Peptidase_A24"/>
    <property type="match status" value="1"/>
</dbReference>
<evidence type="ECO:0000313" key="14">
    <source>
        <dbReference type="Proteomes" id="UP000297839"/>
    </source>
</evidence>
<feature type="domain" description="Prepilin type IV endopeptidase peptidase" evidence="11">
    <location>
        <begin position="163"/>
        <end position="271"/>
    </location>
</feature>
<gene>
    <name evidence="13" type="ORF">EZ216_10185</name>
</gene>
<dbReference type="GO" id="GO:0008168">
    <property type="term" value="F:methyltransferase activity"/>
    <property type="evidence" value="ECO:0007669"/>
    <property type="project" value="UniProtKB-KW"/>
</dbReference>
<evidence type="ECO:0000256" key="4">
    <source>
        <dbReference type="ARBA" id="ARBA00022519"/>
    </source>
</evidence>
<feature type="transmembrane region" description="Helical" evidence="10">
    <location>
        <begin position="154"/>
        <end position="174"/>
    </location>
</feature>
<protein>
    <recommendedName>
        <fullName evidence="9">Prepilin leader peptidase/N-methyltransferase</fullName>
        <ecNumber evidence="9">2.1.1.-</ecNumber>
        <ecNumber evidence="9">3.4.23.43</ecNumber>
    </recommendedName>
</protein>
<dbReference type="Gene3D" id="1.20.120.1220">
    <property type="match status" value="1"/>
</dbReference>
<dbReference type="PRINTS" id="PR00864">
    <property type="entry name" value="PREPILNPTASE"/>
</dbReference>
<dbReference type="GO" id="GO:0032259">
    <property type="term" value="P:methylation"/>
    <property type="evidence" value="ECO:0007669"/>
    <property type="project" value="UniProtKB-KW"/>
</dbReference>
<dbReference type="InterPro" id="IPR000045">
    <property type="entry name" value="Prepilin_IV_endopep_pep"/>
</dbReference>
<keyword evidence="14" id="KW-1185">Reference proteome</keyword>
<keyword evidence="9" id="KW-0808">Transferase</keyword>
<dbReference type="InterPro" id="IPR010627">
    <property type="entry name" value="Prepilin_pept_A24_N"/>
</dbReference>
<accession>A0A4Z0BYY5</accession>
<proteinExistence type="inferred from homology"/>
<evidence type="ECO:0000313" key="13">
    <source>
        <dbReference type="EMBL" id="TFZ04181.1"/>
    </source>
</evidence>
<evidence type="ECO:0000256" key="1">
    <source>
        <dbReference type="ARBA" id="ARBA00004429"/>
    </source>
</evidence>
<evidence type="ECO:0000256" key="8">
    <source>
        <dbReference type="RuleBase" id="RU003793"/>
    </source>
</evidence>
<comment type="function">
    <text evidence="9">Plays an essential role in type IV pili and type II pseudopili formation by proteolytically removing the leader sequence from substrate proteins and subsequently monomethylating the alpha-amino group of the newly exposed N-terminal phenylalanine.</text>
</comment>
<keyword evidence="9" id="KW-0489">Methyltransferase</keyword>
<keyword evidence="6 10" id="KW-1133">Transmembrane helix</keyword>
<keyword evidence="9" id="KW-0511">Multifunctional enzyme</keyword>
<keyword evidence="9" id="KW-0645">Protease</keyword>
<evidence type="ECO:0000256" key="10">
    <source>
        <dbReference type="SAM" id="Phobius"/>
    </source>
</evidence>
<sequence>MMLPQALAAAVAGVLGLLVGSFLNVVIHRVPAMLHRGWLAESLDNLQPVPPAYGRGLWQWVFGDKAELPKDLEASCASALKKVEALAPLGIATPRSRCPHCGAAIRWYQNIPVLSYLALRGRCANCKAAISPRYPIVELVTAGLFALCGHRFGLSLQAAFWAFFCAILVCQFLIDLDTQLLPDDLNYLLLWGGLAGAALKVTGVPLTSAVWGAIFGYLSLWLVYHGYRLATGKHGMGHGDFKLLAALGAWLGATYLLPVILLSAVVGAVLGATMLIVGRLADRNIPIAFGPFLAGAGLVAFLLGPLRFQEAFSFAFPF</sequence>
<evidence type="ECO:0000256" key="9">
    <source>
        <dbReference type="RuleBase" id="RU003794"/>
    </source>
</evidence>
<comment type="caution">
    <text evidence="13">The sequence shown here is derived from an EMBL/GenBank/DDBJ whole genome shotgun (WGS) entry which is preliminary data.</text>
</comment>
<feature type="transmembrane region" description="Helical" evidence="10">
    <location>
        <begin position="209"/>
        <end position="227"/>
    </location>
</feature>
<keyword evidence="5 9" id="KW-0812">Transmembrane</keyword>
<feature type="transmembrane region" description="Helical" evidence="10">
    <location>
        <begin position="289"/>
        <end position="308"/>
    </location>
</feature>
<dbReference type="InterPro" id="IPR050882">
    <property type="entry name" value="Prepilin_peptidase/N-MTase"/>
</dbReference>
<keyword evidence="9" id="KW-0378">Hydrolase</keyword>
<evidence type="ECO:0000256" key="2">
    <source>
        <dbReference type="ARBA" id="ARBA00005801"/>
    </source>
</evidence>
<feature type="transmembrane region" description="Helical" evidence="10">
    <location>
        <begin position="6"/>
        <end position="27"/>
    </location>
</feature>
<dbReference type="PANTHER" id="PTHR30487">
    <property type="entry name" value="TYPE 4 PREPILIN-LIKE PROTEINS LEADER PEPTIDE-PROCESSING ENZYME"/>
    <property type="match status" value="1"/>
</dbReference>
<keyword evidence="4" id="KW-0997">Cell inner membrane</keyword>
<dbReference type="Pfam" id="PF06750">
    <property type="entry name" value="A24_N_bact"/>
    <property type="match status" value="1"/>
</dbReference>
<dbReference type="EC" id="2.1.1.-" evidence="9"/>